<dbReference type="InterPro" id="IPR002350">
    <property type="entry name" value="Kazal_dom"/>
</dbReference>
<keyword evidence="5" id="KW-1185">Reference proteome</keyword>
<dbReference type="SMART" id="SM00280">
    <property type="entry name" value="KAZAL"/>
    <property type="match status" value="3"/>
</dbReference>
<dbReference type="PANTHER" id="PTHR10913">
    <property type="entry name" value="FOLLISTATIN-RELATED"/>
    <property type="match status" value="1"/>
</dbReference>
<dbReference type="InterPro" id="IPR050653">
    <property type="entry name" value="Prot_Inhib_GrowthFact_Antg"/>
</dbReference>
<dbReference type="Proteomes" id="UP000035642">
    <property type="component" value="Unassembled WGS sequence"/>
</dbReference>
<keyword evidence="3" id="KW-1015">Disulfide bond</keyword>
<evidence type="ECO:0000313" key="5">
    <source>
        <dbReference type="Proteomes" id="UP000035642"/>
    </source>
</evidence>
<organism evidence="5 6">
    <name type="scientific">Angiostrongylus cantonensis</name>
    <name type="common">Rat lungworm</name>
    <dbReference type="NCBI Taxonomy" id="6313"/>
    <lineage>
        <taxon>Eukaryota</taxon>
        <taxon>Metazoa</taxon>
        <taxon>Ecdysozoa</taxon>
        <taxon>Nematoda</taxon>
        <taxon>Chromadorea</taxon>
        <taxon>Rhabditida</taxon>
        <taxon>Rhabditina</taxon>
        <taxon>Rhabditomorpha</taxon>
        <taxon>Strongyloidea</taxon>
        <taxon>Metastrongylidae</taxon>
        <taxon>Angiostrongylus</taxon>
    </lineage>
</organism>
<evidence type="ECO:0000256" key="1">
    <source>
        <dbReference type="ARBA" id="ARBA00022690"/>
    </source>
</evidence>
<dbReference type="PANTHER" id="PTHR10913:SF45">
    <property type="entry name" value="FOLLISTATIN, ISOFORM A-RELATED"/>
    <property type="match status" value="1"/>
</dbReference>
<dbReference type="Gene3D" id="3.30.60.30">
    <property type="match status" value="3"/>
</dbReference>
<name>A0A0K0DEH1_ANGCA</name>
<feature type="domain" description="Kazal-like" evidence="4">
    <location>
        <begin position="19"/>
        <end position="66"/>
    </location>
</feature>
<evidence type="ECO:0000259" key="4">
    <source>
        <dbReference type="PROSITE" id="PS51465"/>
    </source>
</evidence>
<accession>A0A0K0DEH1</accession>
<evidence type="ECO:0000256" key="3">
    <source>
        <dbReference type="ARBA" id="ARBA00023157"/>
    </source>
</evidence>
<evidence type="ECO:0000256" key="2">
    <source>
        <dbReference type="ARBA" id="ARBA00022900"/>
    </source>
</evidence>
<dbReference type="Pfam" id="PF07648">
    <property type="entry name" value="Kazal_2"/>
    <property type="match status" value="3"/>
</dbReference>
<feature type="domain" description="Kazal-like" evidence="4">
    <location>
        <begin position="164"/>
        <end position="210"/>
    </location>
</feature>
<dbReference type="WBParaSite" id="ACAC_0000925301-mRNA-1">
    <property type="protein sequence ID" value="ACAC_0000925301-mRNA-1"/>
    <property type="gene ID" value="ACAC_0000925301"/>
</dbReference>
<keyword evidence="1" id="KW-0646">Protease inhibitor</keyword>
<keyword evidence="2" id="KW-0722">Serine protease inhibitor</keyword>
<evidence type="ECO:0000313" key="6">
    <source>
        <dbReference type="WBParaSite" id="ACAC_0000925301-mRNA-1"/>
    </source>
</evidence>
<dbReference type="STRING" id="6313.A0A0K0DEH1"/>
<proteinExistence type="predicted"/>
<dbReference type="InterPro" id="IPR036058">
    <property type="entry name" value="Kazal_dom_sf"/>
</dbReference>
<dbReference type="GO" id="GO:0005576">
    <property type="term" value="C:extracellular region"/>
    <property type="evidence" value="ECO:0007669"/>
    <property type="project" value="TreeGrafter"/>
</dbReference>
<dbReference type="PROSITE" id="PS51465">
    <property type="entry name" value="KAZAL_2"/>
    <property type="match status" value="3"/>
</dbReference>
<dbReference type="AlphaFoldDB" id="A0A0K0DEH1"/>
<dbReference type="CDD" id="cd00104">
    <property type="entry name" value="KAZAL_FS"/>
    <property type="match status" value="3"/>
</dbReference>
<protein>
    <submittedName>
        <fullName evidence="6">Kazal-like domain-containing protein</fullName>
    </submittedName>
</protein>
<dbReference type="FunFam" id="3.30.60.30:FF:000024">
    <property type="entry name" value="Transmembrane agrin"/>
    <property type="match status" value="1"/>
</dbReference>
<dbReference type="GO" id="GO:0030154">
    <property type="term" value="P:cell differentiation"/>
    <property type="evidence" value="ECO:0007669"/>
    <property type="project" value="TreeGrafter"/>
</dbReference>
<sequence>MCARGTRCKLNSIRRPECRCSEQCPLHYDPVCADNGLTYTNECVMHVTACKEDLILTVYRRGKCSDVNNPCERLECSHDSQCHIHSNGTASCVCPQNCPPVLTPVCGTDGVTYDNICEVRRHACLQQAHIAVRHQGQCGAGLCASFACSPPLVCDKVDGKPSCVCPECTDEFREVCASDGRTYSNECKMRKEACETGVTLFVKYNGICGGPQSKLSPPLFQGRVIGNSLAEYSSNVLLSRSYGPSKTVALP</sequence>
<feature type="domain" description="Kazal-like" evidence="4">
    <location>
        <begin position="93"/>
        <end position="140"/>
    </location>
</feature>
<dbReference type="SUPFAM" id="SSF100895">
    <property type="entry name" value="Kazal-type serine protease inhibitors"/>
    <property type="match status" value="3"/>
</dbReference>
<reference evidence="5" key="1">
    <citation type="submission" date="2012-09" db="EMBL/GenBank/DDBJ databases">
        <authorList>
            <person name="Martin A.A."/>
        </authorList>
    </citation>
    <scope>NUCLEOTIDE SEQUENCE</scope>
</reference>
<reference evidence="6" key="2">
    <citation type="submission" date="2017-02" db="UniProtKB">
        <authorList>
            <consortium name="WormBaseParasite"/>
        </authorList>
    </citation>
    <scope>IDENTIFICATION</scope>
</reference>